<evidence type="ECO:0000313" key="8">
    <source>
        <dbReference type="EMBL" id="MCZ8371610.1"/>
    </source>
</evidence>
<dbReference type="SUPFAM" id="SSF49785">
    <property type="entry name" value="Galactose-binding domain-like"/>
    <property type="match status" value="1"/>
</dbReference>
<dbReference type="Proteomes" id="UP001141933">
    <property type="component" value="Unassembled WGS sequence"/>
</dbReference>
<accession>A0ABT4PEX9</accession>
<evidence type="ECO:0000256" key="2">
    <source>
        <dbReference type="ARBA" id="ARBA00007951"/>
    </source>
</evidence>
<dbReference type="Gene3D" id="2.60.120.260">
    <property type="entry name" value="Galactose-binding domain-like"/>
    <property type="match status" value="1"/>
</dbReference>
<dbReference type="Gene3D" id="3.20.20.80">
    <property type="entry name" value="Glycosidases"/>
    <property type="match status" value="1"/>
</dbReference>
<dbReference type="PRINTS" id="PR00741">
    <property type="entry name" value="GLHYDRLASE29"/>
</dbReference>
<dbReference type="RefSeq" id="WP_269876658.1">
    <property type="nucleotide sequence ID" value="NZ_JAPZVM010000002.1"/>
</dbReference>
<dbReference type="InterPro" id="IPR000421">
    <property type="entry name" value="FA58C"/>
</dbReference>
<dbReference type="PANTHER" id="PTHR10030">
    <property type="entry name" value="ALPHA-L-FUCOSIDASE"/>
    <property type="match status" value="1"/>
</dbReference>
<name>A0ABT4PEX9_9BACT</name>
<keyword evidence="6" id="KW-0326">Glycosidase</keyword>
<evidence type="ECO:0000256" key="5">
    <source>
        <dbReference type="ARBA" id="ARBA00022801"/>
    </source>
</evidence>
<evidence type="ECO:0000256" key="1">
    <source>
        <dbReference type="ARBA" id="ARBA00004071"/>
    </source>
</evidence>
<evidence type="ECO:0000259" key="7">
    <source>
        <dbReference type="PROSITE" id="PS50022"/>
    </source>
</evidence>
<organism evidence="8 9">
    <name type="scientific">Phocaeicola acetigenes</name>
    <dbReference type="NCBI Taxonomy" id="3016083"/>
    <lineage>
        <taxon>Bacteria</taxon>
        <taxon>Pseudomonadati</taxon>
        <taxon>Bacteroidota</taxon>
        <taxon>Bacteroidia</taxon>
        <taxon>Bacteroidales</taxon>
        <taxon>Bacteroidaceae</taxon>
        <taxon>Phocaeicola</taxon>
    </lineage>
</organism>
<dbReference type="PANTHER" id="PTHR10030:SF37">
    <property type="entry name" value="ALPHA-L-FUCOSIDASE-RELATED"/>
    <property type="match status" value="1"/>
</dbReference>
<feature type="domain" description="F5/8 type C" evidence="7">
    <location>
        <begin position="344"/>
        <end position="483"/>
    </location>
</feature>
<protein>
    <recommendedName>
        <fullName evidence="3">alpha-L-fucosidase</fullName>
        <ecNumber evidence="3">3.2.1.51</ecNumber>
    </recommendedName>
</protein>
<dbReference type="Pfam" id="PF01120">
    <property type="entry name" value="Alpha_L_fucos"/>
    <property type="match status" value="1"/>
</dbReference>
<dbReference type="InterPro" id="IPR008979">
    <property type="entry name" value="Galactose-bd-like_sf"/>
</dbReference>
<reference evidence="8" key="1">
    <citation type="submission" date="2022-12" db="EMBL/GenBank/DDBJ databases">
        <title>Phocaeicola acetigenes sp. nov., isolated feces from a healthy human.</title>
        <authorList>
            <person name="Do H."/>
            <person name="Ha Y.B."/>
            <person name="Kim J.-S."/>
            <person name="Suh M.K."/>
            <person name="Kim H.S."/>
            <person name="Lee J.-S."/>
        </authorList>
    </citation>
    <scope>NUCLEOTIDE SEQUENCE</scope>
    <source>
        <strain evidence="8">KGMB11183</strain>
    </source>
</reference>
<dbReference type="SUPFAM" id="SSF51445">
    <property type="entry name" value="(Trans)glycosidases"/>
    <property type="match status" value="1"/>
</dbReference>
<dbReference type="PROSITE" id="PS50022">
    <property type="entry name" value="FA58C_3"/>
    <property type="match status" value="1"/>
</dbReference>
<comment type="caution">
    <text evidence="8">The sequence shown here is derived from an EMBL/GenBank/DDBJ whole genome shotgun (WGS) entry which is preliminary data.</text>
</comment>
<evidence type="ECO:0000256" key="3">
    <source>
        <dbReference type="ARBA" id="ARBA00012662"/>
    </source>
</evidence>
<evidence type="ECO:0000313" key="9">
    <source>
        <dbReference type="Proteomes" id="UP001141933"/>
    </source>
</evidence>
<dbReference type="Pfam" id="PF00754">
    <property type="entry name" value="F5_F8_type_C"/>
    <property type="match status" value="1"/>
</dbReference>
<keyword evidence="5" id="KW-0378">Hydrolase</keyword>
<keyword evidence="4" id="KW-0732">Signal</keyword>
<evidence type="ECO:0000256" key="6">
    <source>
        <dbReference type="ARBA" id="ARBA00023295"/>
    </source>
</evidence>
<comment type="function">
    <text evidence="1">Alpha-L-fucosidase is responsible for hydrolyzing the alpha-1,6-linked fucose joined to the reducing-end N-acetylglucosamine of the carbohydrate moieties of glycoproteins.</text>
</comment>
<dbReference type="InterPro" id="IPR017853">
    <property type="entry name" value="GH"/>
</dbReference>
<dbReference type="EMBL" id="JAPZVM010000002">
    <property type="protein sequence ID" value="MCZ8371610.1"/>
    <property type="molecule type" value="Genomic_DNA"/>
</dbReference>
<dbReference type="InterPro" id="IPR057739">
    <property type="entry name" value="Glyco_hydro_29_N"/>
</dbReference>
<proteinExistence type="inferred from homology"/>
<dbReference type="EC" id="3.2.1.51" evidence="3"/>
<dbReference type="InterPro" id="IPR000933">
    <property type="entry name" value="Glyco_hydro_29"/>
</dbReference>
<dbReference type="InterPro" id="IPR016286">
    <property type="entry name" value="FUC_metazoa-typ"/>
</dbReference>
<evidence type="ECO:0000256" key="4">
    <source>
        <dbReference type="ARBA" id="ARBA00022729"/>
    </source>
</evidence>
<dbReference type="SMART" id="SM00812">
    <property type="entry name" value="Alpha_L_fucos"/>
    <property type="match status" value="1"/>
</dbReference>
<sequence length="483" mass="55454">MKNFIYTFMLTACLSSCTTQQTSRTIGPTEGQQAMIDRKYGMFLHFGMNTYLNTEWSDGSAPASTYNPPIDIAQQAAEWVKNAKTAGMRSIVLTTKHHDGFCLWDSKYTDYDIANPSITHKYDIVKAVSEACKKENIAFSIYYSLWDRHEPVYKDADPYKYILFMKNQLKELMTQYGTVSELWFDGAWDRKVENWYLQEIYDYVKQLQPSCQISTNWTIGKRPVDMQEGDSIVYFPSDFRLWDPFLPVKDDPKIYTYKGKKYYLPYECTQTISVLGNWFAHPEDSTVRDLEELEEIFRISTANDNCLLLNIPPGTDGRQNPQAIRRINELASFLGIENGAPFPENPPRMMSLTEQAVAQANGILNNDTLHHGPQYAIDSDVSTAWTGDSLSTLDIHLKPDTPFKEVAIIIGKGSITKYTLQYSTNNEWKDLYHETIDPQKQPHSFMGYGFITISLKEQIQANLLRLKIEESNGKPSVYSIRLK</sequence>
<comment type="similarity">
    <text evidence="2">Belongs to the glycosyl hydrolase 29 family.</text>
</comment>
<gene>
    <name evidence="8" type="ORF">O6P32_02680</name>
</gene>
<keyword evidence="9" id="KW-1185">Reference proteome</keyword>